<dbReference type="AlphaFoldDB" id="A0AAW6H197"/>
<dbReference type="Pfam" id="PF13715">
    <property type="entry name" value="CarbopepD_reg_2"/>
    <property type="match status" value="1"/>
</dbReference>
<dbReference type="InterPro" id="IPR039426">
    <property type="entry name" value="TonB-dep_rcpt-like"/>
</dbReference>
<dbReference type="Pfam" id="PF07660">
    <property type="entry name" value="STN"/>
    <property type="match status" value="1"/>
</dbReference>
<gene>
    <name evidence="7" type="ORF">POZ10_05230</name>
</gene>
<sequence>MGTYWSQNALTRCPKGLCLLLLLIAGIFPLASHAQNAGININLTDKPLSAFIQSIEQQTDFKFFYEQQQVDVKQHVTVNVRNASINAALEQALRNTNIAYSISEKRILLTQKQDNAPSQSGKVILAKGQVTDKNSIPVIGANILVKGSTLGCITDIDGNYSLEVPTGSTLVVSYIGYTTQEVTLKNNKFRQIVLEEDSKMLDDVVVVGYGTVKKRDLTGSVSSVKGDDLNLNGVSSIGHALEGKAAGLYIRQNSAQPGGGLDILVRGAGS</sequence>
<keyword evidence="1 4" id="KW-0813">Transport</keyword>
<evidence type="ECO:0000256" key="4">
    <source>
        <dbReference type="PROSITE-ProRule" id="PRU01360"/>
    </source>
</evidence>
<dbReference type="Gene3D" id="2.170.130.10">
    <property type="entry name" value="TonB-dependent receptor, plug domain"/>
    <property type="match status" value="1"/>
</dbReference>
<evidence type="ECO:0000313" key="8">
    <source>
        <dbReference type="Proteomes" id="UP001222603"/>
    </source>
</evidence>
<evidence type="ECO:0000259" key="6">
    <source>
        <dbReference type="SMART" id="SM00965"/>
    </source>
</evidence>
<comment type="subcellular location">
    <subcellularLocation>
        <location evidence="4">Cell outer membrane</location>
        <topology evidence="4">Multi-pass membrane protein</topology>
    </subcellularLocation>
</comment>
<evidence type="ECO:0000256" key="3">
    <source>
        <dbReference type="ARBA" id="ARBA00023237"/>
    </source>
</evidence>
<dbReference type="InterPro" id="IPR008969">
    <property type="entry name" value="CarboxyPept-like_regulatory"/>
</dbReference>
<dbReference type="SUPFAM" id="SSF49464">
    <property type="entry name" value="Carboxypeptidase regulatory domain-like"/>
    <property type="match status" value="1"/>
</dbReference>
<dbReference type="InterPro" id="IPR011662">
    <property type="entry name" value="Secretin/TonB_short_N"/>
</dbReference>
<evidence type="ECO:0000256" key="5">
    <source>
        <dbReference type="SAM" id="SignalP"/>
    </source>
</evidence>
<dbReference type="FunFam" id="2.60.40.1120:FF:000003">
    <property type="entry name" value="Outer membrane protein Omp121"/>
    <property type="match status" value="1"/>
</dbReference>
<comment type="similarity">
    <text evidence="4">Belongs to the TonB-dependent receptor family.</text>
</comment>
<dbReference type="EMBL" id="JAQNSI010000146">
    <property type="protein sequence ID" value="MDC1900019.1"/>
    <property type="molecule type" value="Genomic_DNA"/>
</dbReference>
<feature type="non-terminal residue" evidence="7">
    <location>
        <position position="270"/>
    </location>
</feature>
<keyword evidence="3 4" id="KW-0998">Cell outer membrane</keyword>
<evidence type="ECO:0000256" key="2">
    <source>
        <dbReference type="ARBA" id="ARBA00023136"/>
    </source>
</evidence>
<name>A0AAW6H197_BACUN</name>
<dbReference type="Gene3D" id="2.60.40.1120">
    <property type="entry name" value="Carboxypeptidase-like, regulatory domain"/>
    <property type="match status" value="1"/>
</dbReference>
<protein>
    <submittedName>
        <fullName evidence="7">Carboxypeptidase-like regulatory domain-containing protein</fullName>
    </submittedName>
</protein>
<dbReference type="GO" id="GO:0004180">
    <property type="term" value="F:carboxypeptidase activity"/>
    <property type="evidence" value="ECO:0007669"/>
    <property type="project" value="UniProtKB-KW"/>
</dbReference>
<keyword evidence="2 4" id="KW-0472">Membrane</keyword>
<dbReference type="GO" id="GO:0009279">
    <property type="term" value="C:cell outer membrane"/>
    <property type="evidence" value="ECO:0007669"/>
    <property type="project" value="UniProtKB-SubCell"/>
</dbReference>
<keyword evidence="4" id="KW-1134">Transmembrane beta strand</keyword>
<dbReference type="Pfam" id="PF07715">
    <property type="entry name" value="Plug"/>
    <property type="match status" value="1"/>
</dbReference>
<feature type="domain" description="Secretin/TonB short N-terminal" evidence="6">
    <location>
        <begin position="61"/>
        <end position="112"/>
    </location>
</feature>
<keyword evidence="7" id="KW-0645">Protease</keyword>
<dbReference type="Proteomes" id="UP001222603">
    <property type="component" value="Unassembled WGS sequence"/>
</dbReference>
<organism evidence="7 8">
    <name type="scientific">Bacteroides uniformis</name>
    <dbReference type="NCBI Taxonomy" id="820"/>
    <lineage>
        <taxon>Bacteria</taxon>
        <taxon>Pseudomonadati</taxon>
        <taxon>Bacteroidota</taxon>
        <taxon>Bacteroidia</taxon>
        <taxon>Bacteroidales</taxon>
        <taxon>Bacteroidaceae</taxon>
        <taxon>Bacteroides</taxon>
    </lineage>
</organism>
<keyword evidence="5" id="KW-0732">Signal</keyword>
<dbReference type="InterPro" id="IPR012910">
    <property type="entry name" value="Plug_dom"/>
</dbReference>
<dbReference type="SUPFAM" id="SSF56935">
    <property type="entry name" value="Porins"/>
    <property type="match status" value="1"/>
</dbReference>
<accession>A0AAW6H197</accession>
<dbReference type="RefSeq" id="WP_272201699.1">
    <property type="nucleotide sequence ID" value="NZ_JAQNSI010000146.1"/>
</dbReference>
<feature type="chain" id="PRO_5043689377" evidence="5">
    <location>
        <begin position="35"/>
        <end position="270"/>
    </location>
</feature>
<dbReference type="SMART" id="SM00965">
    <property type="entry name" value="STN"/>
    <property type="match status" value="1"/>
</dbReference>
<dbReference type="Gene3D" id="3.55.50.30">
    <property type="match status" value="1"/>
</dbReference>
<comment type="caution">
    <text evidence="7">The sequence shown here is derived from an EMBL/GenBank/DDBJ whole genome shotgun (WGS) entry which is preliminary data.</text>
</comment>
<evidence type="ECO:0000256" key="1">
    <source>
        <dbReference type="ARBA" id="ARBA00022448"/>
    </source>
</evidence>
<dbReference type="PROSITE" id="PS52016">
    <property type="entry name" value="TONB_DEPENDENT_REC_3"/>
    <property type="match status" value="1"/>
</dbReference>
<dbReference type="InterPro" id="IPR037066">
    <property type="entry name" value="Plug_dom_sf"/>
</dbReference>
<feature type="signal peptide" evidence="5">
    <location>
        <begin position="1"/>
        <end position="34"/>
    </location>
</feature>
<proteinExistence type="inferred from homology"/>
<keyword evidence="7" id="KW-0121">Carboxypeptidase</keyword>
<reference evidence="7" key="1">
    <citation type="submission" date="2022-10" db="EMBL/GenBank/DDBJ databases">
        <title>Human gut microbiome strain richness.</title>
        <authorList>
            <person name="Chen-Liaw A."/>
        </authorList>
    </citation>
    <scope>NUCLEOTIDE SEQUENCE</scope>
    <source>
        <strain evidence="7">1001713st1_F9_1001713B170221_170320</strain>
    </source>
</reference>
<keyword evidence="7" id="KW-0378">Hydrolase</keyword>
<evidence type="ECO:0000313" key="7">
    <source>
        <dbReference type="EMBL" id="MDC1900019.1"/>
    </source>
</evidence>
<keyword evidence="4" id="KW-0812">Transmembrane</keyword>